<proteinExistence type="inferred from homology"/>
<comment type="similarity">
    <text evidence="1 4">Belongs to the aldehyde dehydrogenase family.</text>
</comment>
<dbReference type="SUPFAM" id="SSF53720">
    <property type="entry name" value="ALDH-like"/>
    <property type="match status" value="1"/>
</dbReference>
<dbReference type="FunFam" id="3.40.605.10:FF:000007">
    <property type="entry name" value="NAD/NADP-dependent betaine aldehyde dehydrogenase"/>
    <property type="match status" value="1"/>
</dbReference>
<keyword evidence="2 4" id="KW-0560">Oxidoreductase</keyword>
<dbReference type="Pfam" id="PF00171">
    <property type="entry name" value="Aldedh"/>
    <property type="match status" value="1"/>
</dbReference>
<dbReference type="PANTHER" id="PTHR11699">
    <property type="entry name" value="ALDEHYDE DEHYDROGENASE-RELATED"/>
    <property type="match status" value="1"/>
</dbReference>
<evidence type="ECO:0000313" key="6">
    <source>
        <dbReference type="EMBL" id="KKB41245.1"/>
    </source>
</evidence>
<dbReference type="InterPro" id="IPR016161">
    <property type="entry name" value="Ald_DH/histidinol_DH"/>
</dbReference>
<dbReference type="Gene3D" id="3.40.605.10">
    <property type="entry name" value="Aldehyde Dehydrogenase, Chain A, domain 1"/>
    <property type="match status" value="1"/>
</dbReference>
<dbReference type="OrthoDB" id="9762913at2"/>
<dbReference type="STRING" id="1221996.QY95_00952"/>
<dbReference type="AlphaFoldDB" id="A0A0F5I7I9"/>
<dbReference type="FunFam" id="3.40.309.10:FF:000012">
    <property type="entry name" value="Betaine aldehyde dehydrogenase"/>
    <property type="match status" value="1"/>
</dbReference>
<dbReference type="InterPro" id="IPR029510">
    <property type="entry name" value="Ald_DH_CS_GLU"/>
</dbReference>
<dbReference type="InterPro" id="IPR016163">
    <property type="entry name" value="Ald_DH_C"/>
</dbReference>
<evidence type="ECO:0000256" key="4">
    <source>
        <dbReference type="RuleBase" id="RU003345"/>
    </source>
</evidence>
<keyword evidence="7" id="KW-1185">Reference proteome</keyword>
<protein>
    <submittedName>
        <fullName evidence="6">Aldehyde dehydrogenase</fullName>
    </submittedName>
</protein>
<dbReference type="GO" id="GO:0016620">
    <property type="term" value="F:oxidoreductase activity, acting on the aldehyde or oxo group of donors, NAD or NADP as acceptor"/>
    <property type="evidence" value="ECO:0007669"/>
    <property type="project" value="InterPro"/>
</dbReference>
<comment type="caution">
    <text evidence="6">The sequence shown here is derived from an EMBL/GenBank/DDBJ whole genome shotgun (WGS) entry which is preliminary data.</text>
</comment>
<gene>
    <name evidence="6" type="ORF">QY95_00952</name>
</gene>
<dbReference type="InterPro" id="IPR016162">
    <property type="entry name" value="Ald_DH_N"/>
</dbReference>
<evidence type="ECO:0000313" key="7">
    <source>
        <dbReference type="Proteomes" id="UP000031563"/>
    </source>
</evidence>
<evidence type="ECO:0000256" key="3">
    <source>
        <dbReference type="PROSITE-ProRule" id="PRU10007"/>
    </source>
</evidence>
<evidence type="ECO:0000256" key="1">
    <source>
        <dbReference type="ARBA" id="ARBA00009986"/>
    </source>
</evidence>
<evidence type="ECO:0000256" key="2">
    <source>
        <dbReference type="ARBA" id="ARBA00023002"/>
    </source>
</evidence>
<feature type="active site" evidence="3">
    <location>
        <position position="255"/>
    </location>
</feature>
<sequence length="497" mass="54065">MTVQTQAIELKLYINGEWKDSTNSDVNTVINPANQEVIAIAPRATKEETEEAIAVAKSAFESGVWSELTTHERAKYLNKIADKIEENFDELVKLEVMDNGKLKAEAEFDISDAATCFRYYAGLILAPEGETYQVPEDVQAMVVKEPVGVTGLIVPWNFPLLMSVWKIAPALAAGNTIVYKPAESTPITAMKLVEIIEEVGVPKGVVNLVMGKGSVVGQTIAESHDVDLVSFTGSTEVGREIMKAAAGNLKKVSLELGGKSPNIIFADADFETAVDYALFGIFFGAGQVCSSGSRILVEESIYDKFVERYVERAKQIKVGPGLDENSQVGAINSENQMNTILNYIEIGKKEGATLACGGRRLTENGLDQGFFIEPTVFTDVTSDMRIVQEEIFGPVVTIQKFKDEAEAIQLANDTVYGLAGGVFSGDGAKAMRVIKKVRAGITWVNSYHPTYVEAPWGGYKQSGIGRSLGTYGLEDFQEVKQINVNLAVEPVGWFPNE</sequence>
<dbReference type="InterPro" id="IPR015590">
    <property type="entry name" value="Aldehyde_DH_dom"/>
</dbReference>
<reference evidence="6" key="1">
    <citation type="submission" date="2015-02" db="EMBL/GenBank/DDBJ databases">
        <title>Genome Assembly of Bacillaceae bacterium MTCC 8252.</title>
        <authorList>
            <person name="Verma A."/>
            <person name="Khatri I."/>
            <person name="Mual P."/>
            <person name="Subramanian S."/>
            <person name="Krishnamurthi S."/>
        </authorList>
    </citation>
    <scope>NUCLEOTIDE SEQUENCE [LARGE SCALE GENOMIC DNA]</scope>
    <source>
        <strain evidence="6">MTCC 8252</strain>
    </source>
</reference>
<dbReference type="PROSITE" id="PS00687">
    <property type="entry name" value="ALDEHYDE_DEHYDR_GLU"/>
    <property type="match status" value="1"/>
</dbReference>
<evidence type="ECO:0000259" key="5">
    <source>
        <dbReference type="Pfam" id="PF00171"/>
    </source>
</evidence>
<accession>A0A0F5I7I9</accession>
<organism evidence="6 7">
    <name type="scientific">Bacillus thermotolerans</name>
    <name type="common">Quasibacillus thermotolerans</name>
    <dbReference type="NCBI Taxonomy" id="1221996"/>
    <lineage>
        <taxon>Bacteria</taxon>
        <taxon>Bacillati</taxon>
        <taxon>Bacillota</taxon>
        <taxon>Bacilli</taxon>
        <taxon>Bacillales</taxon>
        <taxon>Bacillaceae</taxon>
        <taxon>Bacillus</taxon>
    </lineage>
</organism>
<dbReference type="RefSeq" id="WP_040047513.1">
    <property type="nucleotide sequence ID" value="NZ_JWIR02000024.1"/>
</dbReference>
<feature type="domain" description="Aldehyde dehydrogenase" evidence="5">
    <location>
        <begin position="18"/>
        <end position="482"/>
    </location>
</feature>
<dbReference type="Proteomes" id="UP000031563">
    <property type="component" value="Unassembled WGS sequence"/>
</dbReference>
<name>A0A0F5I7I9_BACTR</name>
<dbReference type="Gene3D" id="3.40.309.10">
    <property type="entry name" value="Aldehyde Dehydrogenase, Chain A, domain 2"/>
    <property type="match status" value="1"/>
</dbReference>
<dbReference type="EMBL" id="JWIR02000024">
    <property type="protein sequence ID" value="KKB41245.1"/>
    <property type="molecule type" value="Genomic_DNA"/>
</dbReference>
<dbReference type="CDD" id="cd07119">
    <property type="entry name" value="ALDH_BADH-GbsA"/>
    <property type="match status" value="1"/>
</dbReference>